<keyword evidence="1 3" id="KW-0597">Phosphoprotein</keyword>
<dbReference type="PANTHER" id="PTHR43214:SF43">
    <property type="entry name" value="TWO-COMPONENT RESPONSE REGULATOR"/>
    <property type="match status" value="1"/>
</dbReference>
<protein>
    <recommendedName>
        <fullName evidence="7">Two-component transcriptional response regulator, LuxR family</fullName>
    </recommendedName>
</protein>
<evidence type="ECO:0000259" key="5">
    <source>
        <dbReference type="PROSITE" id="PS50110"/>
    </source>
</evidence>
<organism evidence="6">
    <name type="scientific">uncultured Solirubrobacteraceae bacterium</name>
    <dbReference type="NCBI Taxonomy" id="1162706"/>
    <lineage>
        <taxon>Bacteria</taxon>
        <taxon>Bacillati</taxon>
        <taxon>Actinomycetota</taxon>
        <taxon>Thermoleophilia</taxon>
        <taxon>Solirubrobacterales</taxon>
        <taxon>Solirubrobacteraceae</taxon>
        <taxon>environmental samples</taxon>
    </lineage>
</organism>
<dbReference type="CDD" id="cd17535">
    <property type="entry name" value="REC_NarL-like"/>
    <property type="match status" value="1"/>
</dbReference>
<dbReference type="PANTHER" id="PTHR43214">
    <property type="entry name" value="TWO-COMPONENT RESPONSE REGULATOR"/>
    <property type="match status" value="1"/>
</dbReference>
<dbReference type="InterPro" id="IPR016032">
    <property type="entry name" value="Sig_transdc_resp-reg_C-effctor"/>
</dbReference>
<dbReference type="InterPro" id="IPR001789">
    <property type="entry name" value="Sig_transdc_resp-reg_receiver"/>
</dbReference>
<evidence type="ECO:0000313" key="6">
    <source>
        <dbReference type="EMBL" id="CAA9478561.1"/>
    </source>
</evidence>
<dbReference type="AlphaFoldDB" id="A0A6J4RNZ2"/>
<dbReference type="PROSITE" id="PS00622">
    <property type="entry name" value="HTH_LUXR_1"/>
    <property type="match status" value="1"/>
</dbReference>
<evidence type="ECO:0008006" key="7">
    <source>
        <dbReference type="Google" id="ProtNLM"/>
    </source>
</evidence>
<name>A0A6J4RNZ2_9ACTN</name>
<dbReference type="SMART" id="SM00421">
    <property type="entry name" value="HTH_LUXR"/>
    <property type="match status" value="1"/>
</dbReference>
<gene>
    <name evidence="6" type="ORF">AVDCRST_MAG67-710</name>
</gene>
<dbReference type="Pfam" id="PF00196">
    <property type="entry name" value="GerE"/>
    <property type="match status" value="1"/>
</dbReference>
<sequence>MSIRVCIADDHLLILSAVRRALEAAEGIEVVGTTQRGDEVAALVEQQRPDLVLLDHRMPGADGIECLKLIRARHPEIKVVMLSASEDSAQISEALSAGASAYIGKRINPDDLASTLRQVVAGVVYQAPAPDIEIEHDFERPAPAAASCDLTDRELTMLDAISRGLSTKMISRELWISEKTVKFHLTNIYRKLGVHNRTGAMRYAYEHGLVAAAAPPRAELVAVSG</sequence>
<dbReference type="GO" id="GO:0006355">
    <property type="term" value="P:regulation of DNA-templated transcription"/>
    <property type="evidence" value="ECO:0007669"/>
    <property type="project" value="InterPro"/>
</dbReference>
<dbReference type="InterPro" id="IPR039420">
    <property type="entry name" value="WalR-like"/>
</dbReference>
<feature type="modified residue" description="4-aspartylphosphate" evidence="3">
    <location>
        <position position="55"/>
    </location>
</feature>
<accession>A0A6J4RNZ2</accession>
<keyword evidence="2" id="KW-0238">DNA-binding</keyword>
<evidence type="ECO:0000259" key="4">
    <source>
        <dbReference type="PROSITE" id="PS50043"/>
    </source>
</evidence>
<feature type="domain" description="Response regulatory" evidence="5">
    <location>
        <begin position="4"/>
        <end position="120"/>
    </location>
</feature>
<dbReference type="PROSITE" id="PS50110">
    <property type="entry name" value="RESPONSE_REGULATORY"/>
    <property type="match status" value="1"/>
</dbReference>
<dbReference type="SMART" id="SM00448">
    <property type="entry name" value="REC"/>
    <property type="match status" value="1"/>
</dbReference>
<evidence type="ECO:0000256" key="3">
    <source>
        <dbReference type="PROSITE-ProRule" id="PRU00169"/>
    </source>
</evidence>
<dbReference type="SUPFAM" id="SSF46894">
    <property type="entry name" value="C-terminal effector domain of the bipartite response regulators"/>
    <property type="match status" value="1"/>
</dbReference>
<dbReference type="GO" id="GO:0003677">
    <property type="term" value="F:DNA binding"/>
    <property type="evidence" value="ECO:0007669"/>
    <property type="project" value="UniProtKB-KW"/>
</dbReference>
<dbReference type="Pfam" id="PF00072">
    <property type="entry name" value="Response_reg"/>
    <property type="match status" value="1"/>
</dbReference>
<dbReference type="EMBL" id="CADCVQ010000036">
    <property type="protein sequence ID" value="CAA9478561.1"/>
    <property type="molecule type" value="Genomic_DNA"/>
</dbReference>
<dbReference type="InterPro" id="IPR000792">
    <property type="entry name" value="Tscrpt_reg_LuxR_C"/>
</dbReference>
<dbReference type="Gene3D" id="3.40.50.2300">
    <property type="match status" value="1"/>
</dbReference>
<proteinExistence type="predicted"/>
<dbReference type="InterPro" id="IPR011006">
    <property type="entry name" value="CheY-like_superfamily"/>
</dbReference>
<reference evidence="6" key="1">
    <citation type="submission" date="2020-02" db="EMBL/GenBank/DDBJ databases">
        <authorList>
            <person name="Meier V. D."/>
        </authorList>
    </citation>
    <scope>NUCLEOTIDE SEQUENCE</scope>
    <source>
        <strain evidence="6">AVDCRST_MAG67</strain>
    </source>
</reference>
<dbReference type="InterPro" id="IPR058245">
    <property type="entry name" value="NreC/VraR/RcsB-like_REC"/>
</dbReference>
<evidence type="ECO:0000256" key="1">
    <source>
        <dbReference type="ARBA" id="ARBA00022553"/>
    </source>
</evidence>
<evidence type="ECO:0000256" key="2">
    <source>
        <dbReference type="ARBA" id="ARBA00023125"/>
    </source>
</evidence>
<dbReference type="GO" id="GO:0000160">
    <property type="term" value="P:phosphorelay signal transduction system"/>
    <property type="evidence" value="ECO:0007669"/>
    <property type="project" value="InterPro"/>
</dbReference>
<dbReference type="SUPFAM" id="SSF52172">
    <property type="entry name" value="CheY-like"/>
    <property type="match status" value="1"/>
</dbReference>
<dbReference type="PROSITE" id="PS50043">
    <property type="entry name" value="HTH_LUXR_2"/>
    <property type="match status" value="1"/>
</dbReference>
<dbReference type="PRINTS" id="PR00038">
    <property type="entry name" value="HTHLUXR"/>
</dbReference>
<feature type="domain" description="HTH luxR-type" evidence="4">
    <location>
        <begin position="143"/>
        <end position="208"/>
    </location>
</feature>
<dbReference type="CDD" id="cd06170">
    <property type="entry name" value="LuxR_C_like"/>
    <property type="match status" value="1"/>
</dbReference>